<dbReference type="eggNOG" id="ENOG502SYKN">
    <property type="taxonomic scope" value="Eukaryota"/>
</dbReference>
<dbReference type="PROSITE" id="PS50157">
    <property type="entry name" value="ZINC_FINGER_C2H2_2"/>
    <property type="match status" value="1"/>
</dbReference>
<dbReference type="InterPro" id="IPR036236">
    <property type="entry name" value="Znf_C2H2_sf"/>
</dbReference>
<dbReference type="GO" id="GO:0003700">
    <property type="term" value="F:DNA-binding transcription factor activity"/>
    <property type="evidence" value="ECO:0007669"/>
    <property type="project" value="InterPro"/>
</dbReference>
<dbReference type="HOGENOM" id="CLU_1126167_0_0_1"/>
<evidence type="ECO:0000313" key="5">
    <source>
        <dbReference type="Proteomes" id="UP000026915"/>
    </source>
</evidence>
<dbReference type="InParanoid" id="A0A061EYP6"/>
<dbReference type="InterPro" id="IPR045320">
    <property type="entry name" value="JAGGED/SL1-like"/>
</dbReference>
<feature type="region of interest" description="Disordered" evidence="2">
    <location>
        <begin position="201"/>
        <end position="247"/>
    </location>
</feature>
<dbReference type="EMBL" id="CM001883">
    <property type="protein sequence ID" value="EOY09547.1"/>
    <property type="molecule type" value="Genomic_DNA"/>
</dbReference>
<dbReference type="AlphaFoldDB" id="A0A061EYP6"/>
<accession>A0A061EYP6</accession>
<dbReference type="GO" id="GO:0008270">
    <property type="term" value="F:zinc ion binding"/>
    <property type="evidence" value="ECO:0007669"/>
    <property type="project" value="UniProtKB-KW"/>
</dbReference>
<dbReference type="STRING" id="3641.A0A061EYP6"/>
<evidence type="ECO:0000259" key="3">
    <source>
        <dbReference type="PROSITE" id="PS50157"/>
    </source>
</evidence>
<keyword evidence="1" id="KW-0479">Metal-binding</keyword>
<keyword evidence="1" id="KW-0862">Zinc</keyword>
<feature type="compositionally biased region" description="Basic and acidic residues" evidence="2">
    <location>
        <begin position="225"/>
        <end position="247"/>
    </location>
</feature>
<dbReference type="SUPFAM" id="SSF57667">
    <property type="entry name" value="beta-beta-alpha zinc fingers"/>
    <property type="match status" value="1"/>
</dbReference>
<reference evidence="4 5" key="1">
    <citation type="journal article" date="2013" name="Genome Biol.">
        <title>The genome sequence of the most widely cultivated cacao type and its use to identify candidate genes regulating pod color.</title>
        <authorList>
            <person name="Motamayor J.C."/>
            <person name="Mockaitis K."/>
            <person name="Schmutz J."/>
            <person name="Haiminen N."/>
            <person name="Iii D.L."/>
            <person name="Cornejo O."/>
            <person name="Findley S.D."/>
            <person name="Zheng P."/>
            <person name="Utro F."/>
            <person name="Royaert S."/>
            <person name="Saski C."/>
            <person name="Jenkins J."/>
            <person name="Podicheti R."/>
            <person name="Zhao M."/>
            <person name="Scheffler B.E."/>
            <person name="Stack J.C."/>
            <person name="Feltus F.A."/>
            <person name="Mustiga G.M."/>
            <person name="Amores F."/>
            <person name="Phillips W."/>
            <person name="Marelli J.P."/>
            <person name="May G.D."/>
            <person name="Shapiro H."/>
            <person name="Ma J."/>
            <person name="Bustamante C.D."/>
            <person name="Schnell R.J."/>
            <person name="Main D."/>
            <person name="Gilbert D."/>
            <person name="Parida L."/>
            <person name="Kuhn D.N."/>
        </authorList>
    </citation>
    <scope>NUCLEOTIDE SEQUENCE [LARGE SCALE GENOMIC DNA]</scope>
    <source>
        <strain evidence="5">cv. Matina 1-6</strain>
    </source>
</reference>
<gene>
    <name evidence="4" type="ORF">TCM_024957</name>
</gene>
<dbReference type="PANTHER" id="PTHR45730:SF36">
    <property type="entry name" value="C2H2-TYPE DOMAIN-CONTAINING PROTEIN"/>
    <property type="match status" value="1"/>
</dbReference>
<dbReference type="Gramene" id="EOY09547">
    <property type="protein sequence ID" value="EOY09547"/>
    <property type="gene ID" value="TCM_024957"/>
</dbReference>
<proteinExistence type="predicted"/>
<sequence>MQAKADSAESSNSIAQSIPCLPAPLVPLSETQETCPFVCYRCSKRFPSTHALGGHQNAHKKERNEERSLYVEQRLALMRQPPITLPSLTPLTVVPSAQIFGHLAKPAVINSVPASHGSMLLQPLASGFILDRLKAPVFMPAGFHFGPARTEVKGGEVSYKASHHESDNYHPYKKPVDKESMARKLYLYEENDFWAKAEEDSACSKEYSASTTTDDAGPNAEALINEDKEDAHDQNTSKEELDLTLRL</sequence>
<evidence type="ECO:0000313" key="4">
    <source>
        <dbReference type="EMBL" id="EOY09547.1"/>
    </source>
</evidence>
<dbReference type="PANTHER" id="PTHR45730">
    <property type="entry name" value="ZINC FINGER PROTEIN JAGGED"/>
    <property type="match status" value="1"/>
</dbReference>
<dbReference type="OMA" id="TKEDNGC"/>
<evidence type="ECO:0000256" key="2">
    <source>
        <dbReference type="SAM" id="MobiDB-lite"/>
    </source>
</evidence>
<evidence type="ECO:0000256" key="1">
    <source>
        <dbReference type="PROSITE-ProRule" id="PRU00042"/>
    </source>
</evidence>
<protein>
    <recommendedName>
        <fullName evidence="3">C2H2-type domain-containing protein</fullName>
    </recommendedName>
</protein>
<keyword evidence="5" id="KW-1185">Reference proteome</keyword>
<keyword evidence="1" id="KW-0863">Zinc-finger</keyword>
<dbReference type="PROSITE" id="PS00028">
    <property type="entry name" value="ZINC_FINGER_C2H2_1"/>
    <property type="match status" value="1"/>
</dbReference>
<organism evidence="4 5">
    <name type="scientific">Theobroma cacao</name>
    <name type="common">Cacao</name>
    <name type="synonym">Cocoa</name>
    <dbReference type="NCBI Taxonomy" id="3641"/>
    <lineage>
        <taxon>Eukaryota</taxon>
        <taxon>Viridiplantae</taxon>
        <taxon>Streptophyta</taxon>
        <taxon>Embryophyta</taxon>
        <taxon>Tracheophyta</taxon>
        <taxon>Spermatophyta</taxon>
        <taxon>Magnoliopsida</taxon>
        <taxon>eudicotyledons</taxon>
        <taxon>Gunneridae</taxon>
        <taxon>Pentapetalae</taxon>
        <taxon>rosids</taxon>
        <taxon>malvids</taxon>
        <taxon>Malvales</taxon>
        <taxon>Malvaceae</taxon>
        <taxon>Byttnerioideae</taxon>
        <taxon>Theobroma</taxon>
    </lineage>
</organism>
<feature type="domain" description="C2H2-type" evidence="3">
    <location>
        <begin position="37"/>
        <end position="64"/>
    </location>
</feature>
<dbReference type="Proteomes" id="UP000026915">
    <property type="component" value="Chromosome 5"/>
</dbReference>
<dbReference type="InterPro" id="IPR013087">
    <property type="entry name" value="Znf_C2H2_type"/>
</dbReference>
<dbReference type="Gene3D" id="3.30.160.60">
    <property type="entry name" value="Classic Zinc Finger"/>
    <property type="match status" value="1"/>
</dbReference>
<name>A0A061EYP6_THECC</name>